<dbReference type="Gene3D" id="3.90.550.10">
    <property type="entry name" value="Spore Coat Polysaccharide Biosynthesis Protein SpsA, Chain A"/>
    <property type="match status" value="1"/>
</dbReference>
<dbReference type="PANTHER" id="PTHR22916">
    <property type="entry name" value="GLYCOSYLTRANSFERASE"/>
    <property type="match status" value="1"/>
</dbReference>
<dbReference type="EMBL" id="JAKRYL010000009">
    <property type="protein sequence ID" value="MCL7747555.1"/>
    <property type="molecule type" value="Genomic_DNA"/>
</dbReference>
<sequence length="274" mass="31909">MSVQPFISIVIPTYNRLLELAELLQSLANQTYQNFEVVIVNDAGKSVEEVVLLYPELSCTIVNLSNNQHHVQARNVGVELSKGEYIMLIDDDDWIVPTHLERMIEAIKDADFVHSDVEIVNYKIEAEQRIPIDRKLFAYHNRLEDMKVFSTFVPSGCLYRRTIHEVVGLFDKEMKHYWDWDFYLQVAGMFHVKRLPVASVIYNFSETSSNESKNMDSMRIHLDRLSEKHQLGLLPTMNFRLLLEEPAMKRREAKSERIWNGVGVISRLKRKPIG</sequence>
<keyword evidence="4" id="KW-1185">Reference proteome</keyword>
<organism evidence="3 4">
    <name type="scientific">Halalkalibacter alkaliphilus</name>
    <dbReference type="NCBI Taxonomy" id="2917993"/>
    <lineage>
        <taxon>Bacteria</taxon>
        <taxon>Bacillati</taxon>
        <taxon>Bacillota</taxon>
        <taxon>Bacilli</taxon>
        <taxon>Bacillales</taxon>
        <taxon>Bacillaceae</taxon>
        <taxon>Halalkalibacter</taxon>
    </lineage>
</organism>
<comment type="similarity">
    <text evidence="1">Belongs to the glycosyltransferase 2 family.</text>
</comment>
<feature type="domain" description="Glycosyltransferase 2-like" evidence="2">
    <location>
        <begin position="8"/>
        <end position="166"/>
    </location>
</feature>
<gene>
    <name evidence="3" type="ORF">MF646_10535</name>
</gene>
<name>A0A9X2CSM9_9BACI</name>
<evidence type="ECO:0000259" key="2">
    <source>
        <dbReference type="Pfam" id="PF00535"/>
    </source>
</evidence>
<comment type="caution">
    <text evidence="3">The sequence shown here is derived from an EMBL/GenBank/DDBJ whole genome shotgun (WGS) entry which is preliminary data.</text>
</comment>
<dbReference type="CDD" id="cd00761">
    <property type="entry name" value="Glyco_tranf_GTA_type"/>
    <property type="match status" value="1"/>
</dbReference>
<dbReference type="InterPro" id="IPR001173">
    <property type="entry name" value="Glyco_trans_2-like"/>
</dbReference>
<protein>
    <submittedName>
        <fullName evidence="3">Glycosyltransferase</fullName>
    </submittedName>
</protein>
<dbReference type="AlphaFoldDB" id="A0A9X2CSM9"/>
<evidence type="ECO:0000313" key="4">
    <source>
        <dbReference type="Proteomes" id="UP001139150"/>
    </source>
</evidence>
<dbReference type="Pfam" id="PF00535">
    <property type="entry name" value="Glycos_transf_2"/>
    <property type="match status" value="1"/>
</dbReference>
<reference evidence="3" key="1">
    <citation type="submission" date="2022-02" db="EMBL/GenBank/DDBJ databases">
        <title>Halalkalibacter sp. nov. isolated from Lonar Lake, India.</title>
        <authorList>
            <person name="Joshi A."/>
            <person name="Thite S."/>
            <person name="Lodha T."/>
        </authorList>
    </citation>
    <scope>NUCLEOTIDE SEQUENCE</scope>
    <source>
        <strain evidence="3">MEB205</strain>
    </source>
</reference>
<dbReference type="GO" id="GO:0016758">
    <property type="term" value="F:hexosyltransferase activity"/>
    <property type="evidence" value="ECO:0007669"/>
    <property type="project" value="UniProtKB-ARBA"/>
</dbReference>
<evidence type="ECO:0000313" key="3">
    <source>
        <dbReference type="EMBL" id="MCL7747555.1"/>
    </source>
</evidence>
<dbReference type="PANTHER" id="PTHR22916:SF3">
    <property type="entry name" value="UDP-GLCNAC:BETAGAL BETA-1,3-N-ACETYLGLUCOSAMINYLTRANSFERASE-LIKE PROTEIN 1"/>
    <property type="match status" value="1"/>
</dbReference>
<accession>A0A9X2CSM9</accession>
<dbReference type="SUPFAM" id="SSF53448">
    <property type="entry name" value="Nucleotide-diphospho-sugar transferases"/>
    <property type="match status" value="1"/>
</dbReference>
<dbReference type="Proteomes" id="UP001139150">
    <property type="component" value="Unassembled WGS sequence"/>
</dbReference>
<dbReference type="InterPro" id="IPR029044">
    <property type="entry name" value="Nucleotide-diphossugar_trans"/>
</dbReference>
<dbReference type="RefSeq" id="WP_250096452.1">
    <property type="nucleotide sequence ID" value="NZ_JAKRYL010000009.1"/>
</dbReference>
<evidence type="ECO:0000256" key="1">
    <source>
        <dbReference type="ARBA" id="ARBA00006739"/>
    </source>
</evidence>
<proteinExistence type="inferred from homology"/>